<keyword evidence="3" id="KW-1185">Reference proteome</keyword>
<dbReference type="Pfam" id="PF04796">
    <property type="entry name" value="RepA_C"/>
    <property type="match status" value="1"/>
</dbReference>
<dbReference type="AlphaFoldDB" id="A0A4R4D4S4"/>
<protein>
    <submittedName>
        <fullName evidence="2">Plasmid replication protein</fullName>
    </submittedName>
</protein>
<reference evidence="2 3" key="1">
    <citation type="submission" date="2019-03" db="EMBL/GenBank/DDBJ databases">
        <title>Paracraurococcus aquatilis NE82 genome sequence.</title>
        <authorList>
            <person name="Zhao Y."/>
            <person name="Du Z."/>
        </authorList>
    </citation>
    <scope>NUCLEOTIDE SEQUENCE [LARGE SCALE GENOMIC DNA]</scope>
    <source>
        <strain evidence="2 3">NE82</strain>
    </source>
</reference>
<dbReference type="EMBL" id="SKBM01000050">
    <property type="protein sequence ID" value="TCZ52269.1"/>
    <property type="molecule type" value="Genomic_DNA"/>
</dbReference>
<gene>
    <name evidence="2" type="ORF">EXY23_26410</name>
</gene>
<dbReference type="Proteomes" id="UP000295023">
    <property type="component" value="Unassembled WGS sequence"/>
</dbReference>
<evidence type="ECO:0000256" key="1">
    <source>
        <dbReference type="SAM" id="MobiDB-lite"/>
    </source>
</evidence>
<dbReference type="OrthoDB" id="932750at2"/>
<feature type="region of interest" description="Disordered" evidence="1">
    <location>
        <begin position="332"/>
        <end position="354"/>
    </location>
</feature>
<sequence length="378" mass="40968">MADIHRQLMLFGAEELRQAAAAIPDPAKRRRELGRIAAASAALSEPAEDDLAFSHSGLCQTCLPHARPASNDLIWQRSSGRFHLMVSPGVVRGPDGRASRVGVPYGTRARLIMIFLQTEGVRGRIVSLGPSMSAWIRSLGLPVTGGPRGTIQAIREQSLRIARCEFTLQWTARSASGGDETIIRDQRLVSGLSLWHGQEEGNGTRWQATVELTREFHDHLREHAVPLVRDAIAHLKDNSLGLDLYTLLAYRLQRLEQPLLLRWQTLAAQVGSDTGRTSHLAQRVKAVLPDVLAVYPDAGVEVVRHGLRLLPSRPPVPRTLVGGFRVVEGGAVQPSSAATQPPDAPLPAEPPGACSRVLRAPLQATGLFPAAETRSGAR</sequence>
<comment type="caution">
    <text evidence="2">The sequence shown here is derived from an EMBL/GenBank/DDBJ whole genome shotgun (WGS) entry which is preliminary data.</text>
</comment>
<organism evidence="2 3">
    <name type="scientific">Roseicella aquatilis</name>
    <dbReference type="NCBI Taxonomy" id="2527868"/>
    <lineage>
        <taxon>Bacteria</taxon>
        <taxon>Pseudomonadati</taxon>
        <taxon>Pseudomonadota</taxon>
        <taxon>Alphaproteobacteria</taxon>
        <taxon>Acetobacterales</taxon>
        <taxon>Roseomonadaceae</taxon>
        <taxon>Roseicella</taxon>
    </lineage>
</organism>
<accession>A0A4R4D4S4</accession>
<dbReference type="RefSeq" id="WP_132297313.1">
    <property type="nucleotide sequence ID" value="NZ_SKBM01000050.1"/>
</dbReference>
<evidence type="ECO:0000313" key="2">
    <source>
        <dbReference type="EMBL" id="TCZ52269.1"/>
    </source>
</evidence>
<dbReference type="InterPro" id="IPR006881">
    <property type="entry name" value="RepA_C"/>
</dbReference>
<name>A0A4R4D4S4_9PROT</name>
<proteinExistence type="predicted"/>
<evidence type="ECO:0000313" key="3">
    <source>
        <dbReference type="Proteomes" id="UP000295023"/>
    </source>
</evidence>